<keyword evidence="2" id="KW-1003">Cell membrane</keyword>
<feature type="transmembrane region" description="Helical" evidence="8">
    <location>
        <begin position="110"/>
        <end position="129"/>
    </location>
</feature>
<dbReference type="OrthoDB" id="109915at2"/>
<accession>A0A1H4RN47</accession>
<dbReference type="GO" id="GO:0005886">
    <property type="term" value="C:plasma membrane"/>
    <property type="evidence" value="ECO:0007669"/>
    <property type="project" value="UniProtKB-SubCell"/>
</dbReference>
<evidence type="ECO:0000256" key="7">
    <source>
        <dbReference type="ARBA" id="ARBA00023136"/>
    </source>
</evidence>
<evidence type="ECO:0000256" key="8">
    <source>
        <dbReference type="SAM" id="Phobius"/>
    </source>
</evidence>
<keyword evidence="6 8" id="KW-1133">Transmembrane helix</keyword>
<evidence type="ECO:0000256" key="4">
    <source>
        <dbReference type="ARBA" id="ARBA00022679"/>
    </source>
</evidence>
<evidence type="ECO:0000256" key="1">
    <source>
        <dbReference type="ARBA" id="ARBA00004651"/>
    </source>
</evidence>
<keyword evidence="3 10" id="KW-0328">Glycosyltransferase</keyword>
<dbReference type="PANTHER" id="PTHR33908:SF11">
    <property type="entry name" value="MEMBRANE PROTEIN"/>
    <property type="match status" value="1"/>
</dbReference>
<dbReference type="RefSeq" id="WP_074654998.1">
    <property type="nucleotide sequence ID" value="NZ_FNSD01000001.1"/>
</dbReference>
<feature type="domain" description="Glycosyltransferase RgtA/B/C/D-like" evidence="9">
    <location>
        <begin position="105"/>
        <end position="244"/>
    </location>
</feature>
<feature type="transmembrane region" description="Helical" evidence="8">
    <location>
        <begin position="227"/>
        <end position="246"/>
    </location>
</feature>
<keyword evidence="7 8" id="KW-0472">Membrane</keyword>
<feature type="transmembrane region" description="Helical" evidence="8">
    <location>
        <begin position="136"/>
        <end position="155"/>
    </location>
</feature>
<dbReference type="InterPro" id="IPR050297">
    <property type="entry name" value="LipidA_mod_glycosyltrf_83"/>
</dbReference>
<dbReference type="InterPro" id="IPR038731">
    <property type="entry name" value="RgtA/B/C-like"/>
</dbReference>
<evidence type="ECO:0000313" key="10">
    <source>
        <dbReference type="EMBL" id="SEC33279.1"/>
    </source>
</evidence>
<evidence type="ECO:0000256" key="2">
    <source>
        <dbReference type="ARBA" id="ARBA00022475"/>
    </source>
</evidence>
<dbReference type="PANTHER" id="PTHR33908">
    <property type="entry name" value="MANNOSYLTRANSFERASE YKCB-RELATED"/>
    <property type="match status" value="1"/>
</dbReference>
<evidence type="ECO:0000256" key="3">
    <source>
        <dbReference type="ARBA" id="ARBA00022676"/>
    </source>
</evidence>
<evidence type="ECO:0000256" key="5">
    <source>
        <dbReference type="ARBA" id="ARBA00022692"/>
    </source>
</evidence>
<feature type="transmembrane region" description="Helical" evidence="8">
    <location>
        <begin position="420"/>
        <end position="441"/>
    </location>
</feature>
<sequence>MQEAYSLEKEDRTAQRRFSVIAALLLICGLALRVYFLRWHAFVAGDSILYQDIAQNWLHAHIYGLSTDAAPRPTLIRLPGYPTILAALAWAFDRFLNADLGTLRSFVPVLWLQVITDLLTCCLAAGIARRSLGRRAGLAALAMACLCPFTANYTAVPLTETFTLFFLALAFSSLQRWLHSRTTLWIVVLAIALASSILLRPDQGLLAAAILPALFLRSSARPLRARVTPLLLCLALTALPFVPWTVRNYRTFHVFQPLSPKLANDPGEVPPVGFQRWFRTWGIDFSATQDAYWKYPEETVLIEDLPERAFDSPAQRIQTANLLDTAAATHKLNPAVEAGFATLAQHRIATHPFAYYITLPVARLVNMLLHPRTEMLPIAERWWQYRAHPKQTIFAWIYATLNLACFAAAIAGWRKTRRASGVLALSMLAYIVLRCALLLTIDNPEQRYTLEFFPVLIVFASSLFSRSERPS</sequence>
<dbReference type="GO" id="GO:0009103">
    <property type="term" value="P:lipopolysaccharide biosynthetic process"/>
    <property type="evidence" value="ECO:0007669"/>
    <property type="project" value="UniProtKB-ARBA"/>
</dbReference>
<comment type="subcellular location">
    <subcellularLocation>
        <location evidence="1">Cell membrane</location>
        <topology evidence="1">Multi-pass membrane protein</topology>
    </subcellularLocation>
</comment>
<dbReference type="GO" id="GO:0016763">
    <property type="term" value="F:pentosyltransferase activity"/>
    <property type="evidence" value="ECO:0007669"/>
    <property type="project" value="TreeGrafter"/>
</dbReference>
<feature type="transmembrane region" description="Helical" evidence="8">
    <location>
        <begin position="393"/>
        <end position="413"/>
    </location>
</feature>
<feature type="transmembrane region" description="Helical" evidence="8">
    <location>
        <begin position="18"/>
        <end position="36"/>
    </location>
</feature>
<organism evidence="10 11">
    <name type="scientific">Terriglobus roseus</name>
    <dbReference type="NCBI Taxonomy" id="392734"/>
    <lineage>
        <taxon>Bacteria</taxon>
        <taxon>Pseudomonadati</taxon>
        <taxon>Acidobacteriota</taxon>
        <taxon>Terriglobia</taxon>
        <taxon>Terriglobales</taxon>
        <taxon>Acidobacteriaceae</taxon>
        <taxon>Terriglobus</taxon>
    </lineage>
</organism>
<dbReference type="EMBL" id="FNSD01000001">
    <property type="protein sequence ID" value="SEC33279.1"/>
    <property type="molecule type" value="Genomic_DNA"/>
</dbReference>
<evidence type="ECO:0000256" key="6">
    <source>
        <dbReference type="ARBA" id="ARBA00022989"/>
    </source>
</evidence>
<proteinExistence type="predicted"/>
<evidence type="ECO:0000313" key="11">
    <source>
        <dbReference type="Proteomes" id="UP000182409"/>
    </source>
</evidence>
<name>A0A1H4RN47_9BACT</name>
<reference evidence="10 11" key="1">
    <citation type="submission" date="2016-10" db="EMBL/GenBank/DDBJ databases">
        <authorList>
            <person name="de Groot N.N."/>
        </authorList>
    </citation>
    <scope>NUCLEOTIDE SEQUENCE [LARGE SCALE GENOMIC DNA]</scope>
    <source>
        <strain evidence="10 11">AB35.6</strain>
    </source>
</reference>
<dbReference type="Proteomes" id="UP000182409">
    <property type="component" value="Unassembled WGS sequence"/>
</dbReference>
<evidence type="ECO:0000259" key="9">
    <source>
        <dbReference type="Pfam" id="PF13231"/>
    </source>
</evidence>
<dbReference type="Pfam" id="PF13231">
    <property type="entry name" value="PMT_2"/>
    <property type="match status" value="1"/>
</dbReference>
<keyword evidence="4 10" id="KW-0808">Transferase</keyword>
<feature type="transmembrane region" description="Helical" evidence="8">
    <location>
        <begin position="185"/>
        <end position="215"/>
    </location>
</feature>
<protein>
    <submittedName>
        <fullName evidence="10">Dolichyl-phosphate-mannose-protein mannosyltransferase</fullName>
    </submittedName>
</protein>
<keyword evidence="5 8" id="KW-0812">Transmembrane</keyword>
<gene>
    <name evidence="10" type="ORF">SAMN05443244_3203</name>
</gene>
<dbReference type="AlphaFoldDB" id="A0A1H4RN47"/>